<evidence type="ECO:0000256" key="8">
    <source>
        <dbReference type="ARBA" id="ARBA00022840"/>
    </source>
</evidence>
<dbReference type="FunFam" id="3.40.50.300:FF:000014">
    <property type="entry name" value="DNA polymerase III subunit gamma/tau"/>
    <property type="match status" value="1"/>
</dbReference>
<dbReference type="CDD" id="cd18137">
    <property type="entry name" value="HLD_clamp_pol_III_gamma_tau"/>
    <property type="match status" value="1"/>
</dbReference>
<keyword evidence="15" id="KW-1185">Reference proteome</keyword>
<keyword evidence="3 11" id="KW-0548">Nucleotidyltransferase</keyword>
<dbReference type="EMBL" id="LR215043">
    <property type="protein sequence ID" value="VEU78414.1"/>
    <property type="molecule type" value="Genomic_DNA"/>
</dbReference>
<sequence length="760" mass="85907">MSYKALYRKYRPTSFSEVMGQDHIVQTLKNAIISNTISHAYLFSGPRGVGKTSVAKIFASVINCSHSDDVTVACGSCLKSLENSLDIIEMDAASNNGVDDIRRLQEKIEHLPSNSRYKIYIIDEVHMLSKGAFNALLKTLEEPPAHVIFILATTNPQKIPLTILSRLQRHNFKKISNKVLMAQIEKVFQAENVKYEPGAIAYIARLAQGAMRDALSISEQAIAYGNGVVKLNDIIFSFGIVAVENLVTIISALHTGDVKSALELFNSLKTDGIDPEQFVESLFGVLEDYLVYQKTYNIELIEYLTEEILSQIQWDSLYVLQALDLVFKLSKDLRNTENPFQLIEICLIKMVGQGTVEVRKNTNLNATMVNKLFTQQTESKTVEHLPNPTPKVERASVPVIAPSVKSEPKQTFANEKFDTNPMSEPETPKFTATPFDMETRPSQKPKVFNDKEQHNNSNKPKKESEIASDLDLFLSKVLTTKPELKSEEKPVTNYASPFDKINEKTYDIDISKELEASKNLSMTVDDILQKSQEFVLETNAIKEDRSFLQNELLSNDNEFNQEDTIVRTTEFDLRDNFVSEPVINKTQSITTNNKLLPSLQNYYNTSFTDYLTAADFDRAFGNSKNTKEISLQIKVLLASQFNQKAYSDLLEVLSNLKLISGGDKHLLFYGDSLTNPAYLEFLKVNAYEEPVQEFLKTNLGSYKHILVASSALKNEIEQAKQRYLEHKKTDTPLDVQPYPEVTFESKRKKATQALFEDLMS</sequence>
<dbReference type="Proteomes" id="UP000290876">
    <property type="component" value="Chromosome"/>
</dbReference>
<dbReference type="SUPFAM" id="SSF48019">
    <property type="entry name" value="post-AAA+ oligomerization domain-like"/>
    <property type="match status" value="1"/>
</dbReference>
<comment type="similarity">
    <text evidence="1 11">Belongs to the DnaX/STICHEL family.</text>
</comment>
<protein>
    <recommendedName>
        <fullName evidence="11">DNA polymerase III subunit gamma/tau</fullName>
        <ecNumber evidence="11">2.7.7.7</ecNumber>
    </recommendedName>
</protein>
<comment type="function">
    <text evidence="11">DNA polymerase III is a complex, multichain enzyme responsible for most of the replicative synthesis in bacteria. This DNA polymerase also exhibits 3' to 5' exonuclease activity.</text>
</comment>
<feature type="domain" description="AAA+ ATPase" evidence="13">
    <location>
        <begin position="37"/>
        <end position="176"/>
    </location>
</feature>
<dbReference type="InterPro" id="IPR012763">
    <property type="entry name" value="DNA_pol_III_sug/sutau_N"/>
</dbReference>
<feature type="region of interest" description="Disordered" evidence="12">
    <location>
        <begin position="403"/>
        <end position="465"/>
    </location>
</feature>
<evidence type="ECO:0000256" key="1">
    <source>
        <dbReference type="ARBA" id="ARBA00006360"/>
    </source>
</evidence>
<keyword evidence="4 11" id="KW-0235">DNA replication</keyword>
<dbReference type="Gene3D" id="1.20.272.10">
    <property type="match status" value="1"/>
</dbReference>
<dbReference type="InterPro" id="IPR022754">
    <property type="entry name" value="DNA_pol_III_gamma-3"/>
</dbReference>
<feature type="compositionally biased region" description="Basic and acidic residues" evidence="12">
    <location>
        <begin position="437"/>
        <end position="465"/>
    </location>
</feature>
<evidence type="ECO:0000256" key="2">
    <source>
        <dbReference type="ARBA" id="ARBA00022679"/>
    </source>
</evidence>
<keyword evidence="8 11" id="KW-0067">ATP-binding</keyword>
<keyword evidence="2 11" id="KW-0808">Transferase</keyword>
<reference evidence="14 15" key="1">
    <citation type="submission" date="2019-01" db="EMBL/GenBank/DDBJ databases">
        <authorList>
            <consortium name="Pathogen Informatics"/>
        </authorList>
    </citation>
    <scope>NUCLEOTIDE SEQUENCE [LARGE SCALE GENOMIC DNA]</scope>
    <source>
        <strain evidence="14 15">NCTC10184</strain>
    </source>
</reference>
<evidence type="ECO:0000256" key="6">
    <source>
        <dbReference type="ARBA" id="ARBA00022741"/>
    </source>
</evidence>
<dbReference type="Pfam" id="PF12169">
    <property type="entry name" value="DNA_pol3_gamma3"/>
    <property type="match status" value="1"/>
</dbReference>
<dbReference type="GO" id="GO:0003887">
    <property type="term" value="F:DNA-directed DNA polymerase activity"/>
    <property type="evidence" value="ECO:0007669"/>
    <property type="project" value="UniProtKB-KW"/>
</dbReference>
<dbReference type="NCBIfam" id="TIGR02397">
    <property type="entry name" value="dnaX_nterm"/>
    <property type="match status" value="1"/>
</dbReference>
<dbReference type="GO" id="GO:0006261">
    <property type="term" value="P:DNA-templated DNA replication"/>
    <property type="evidence" value="ECO:0007669"/>
    <property type="project" value="TreeGrafter"/>
</dbReference>
<dbReference type="SMART" id="SM00382">
    <property type="entry name" value="AAA"/>
    <property type="match status" value="1"/>
</dbReference>
<keyword evidence="6 11" id="KW-0547">Nucleotide-binding</keyword>
<dbReference type="GO" id="GO:0003677">
    <property type="term" value="F:DNA binding"/>
    <property type="evidence" value="ECO:0007669"/>
    <property type="project" value="InterPro"/>
</dbReference>
<dbReference type="EC" id="2.7.7.7" evidence="11"/>
<dbReference type="InterPro" id="IPR001270">
    <property type="entry name" value="ClpA/B"/>
</dbReference>
<dbReference type="PANTHER" id="PTHR11669">
    <property type="entry name" value="REPLICATION FACTOR C / DNA POLYMERASE III GAMMA-TAU SUBUNIT"/>
    <property type="match status" value="1"/>
</dbReference>
<dbReference type="GO" id="GO:0005524">
    <property type="term" value="F:ATP binding"/>
    <property type="evidence" value="ECO:0007669"/>
    <property type="project" value="UniProtKB-KW"/>
</dbReference>
<gene>
    <name evidence="14" type="primary">dnaX_2</name>
    <name evidence="11" type="synonym">dnaX</name>
    <name evidence="14" type="ORF">NCTC10184_00658</name>
</gene>
<dbReference type="GO" id="GO:0046872">
    <property type="term" value="F:metal ion binding"/>
    <property type="evidence" value="ECO:0007669"/>
    <property type="project" value="UniProtKB-KW"/>
</dbReference>
<dbReference type="Gene3D" id="1.10.8.60">
    <property type="match status" value="1"/>
</dbReference>
<dbReference type="InterPro" id="IPR003593">
    <property type="entry name" value="AAA+_ATPase"/>
</dbReference>
<comment type="catalytic activity">
    <reaction evidence="10 11">
        <text>DNA(n) + a 2'-deoxyribonucleoside 5'-triphosphate = DNA(n+1) + diphosphate</text>
        <dbReference type="Rhea" id="RHEA:22508"/>
        <dbReference type="Rhea" id="RHEA-COMP:17339"/>
        <dbReference type="Rhea" id="RHEA-COMP:17340"/>
        <dbReference type="ChEBI" id="CHEBI:33019"/>
        <dbReference type="ChEBI" id="CHEBI:61560"/>
        <dbReference type="ChEBI" id="CHEBI:173112"/>
        <dbReference type="EC" id="2.7.7.7"/>
    </reaction>
</comment>
<dbReference type="OrthoDB" id="9810148at2"/>
<dbReference type="NCBIfam" id="NF004046">
    <property type="entry name" value="PRK05563.1"/>
    <property type="match status" value="1"/>
</dbReference>
<dbReference type="Pfam" id="PF22608">
    <property type="entry name" value="DNAX_ATPase_lid"/>
    <property type="match status" value="1"/>
</dbReference>
<dbReference type="KEGG" id="mcob:NCTC10184_00658"/>
<dbReference type="PRINTS" id="PR00300">
    <property type="entry name" value="CLPPROTEASEA"/>
</dbReference>
<accession>A0A449BB38</accession>
<comment type="subunit">
    <text evidence="11">DNA polymerase III contains a core (composed of alpha, epsilon and theta chains) that associates with a tau subunit. This core dimerizes to form the POLIII' complex. PolIII' associates with the gamma complex (composed of gamma, delta, delta', psi and chi chains) and with the beta chain to form the complete DNA polymerase III complex.</text>
</comment>
<dbReference type="InterPro" id="IPR045085">
    <property type="entry name" value="HLD_clamp_pol_III_gamma_tau"/>
</dbReference>
<evidence type="ECO:0000256" key="3">
    <source>
        <dbReference type="ARBA" id="ARBA00022695"/>
    </source>
</evidence>
<evidence type="ECO:0000256" key="9">
    <source>
        <dbReference type="ARBA" id="ARBA00022932"/>
    </source>
</evidence>
<dbReference type="Pfam" id="PF13177">
    <property type="entry name" value="DNA_pol3_delta2"/>
    <property type="match status" value="1"/>
</dbReference>
<dbReference type="AlphaFoldDB" id="A0A449BB38"/>
<evidence type="ECO:0000256" key="5">
    <source>
        <dbReference type="ARBA" id="ARBA00022723"/>
    </source>
</evidence>
<dbReference type="InterPro" id="IPR008921">
    <property type="entry name" value="DNA_pol3_clamp-load_cplx_C"/>
</dbReference>
<dbReference type="Gene3D" id="3.40.50.300">
    <property type="entry name" value="P-loop containing nucleotide triphosphate hydrolases"/>
    <property type="match status" value="1"/>
</dbReference>
<evidence type="ECO:0000256" key="11">
    <source>
        <dbReference type="RuleBase" id="RU364063"/>
    </source>
</evidence>
<proteinExistence type="inferred from homology"/>
<dbReference type="PANTHER" id="PTHR11669:SF0">
    <property type="entry name" value="PROTEIN STICHEL-LIKE 2"/>
    <property type="match status" value="1"/>
</dbReference>
<evidence type="ECO:0000256" key="12">
    <source>
        <dbReference type="SAM" id="MobiDB-lite"/>
    </source>
</evidence>
<evidence type="ECO:0000256" key="7">
    <source>
        <dbReference type="ARBA" id="ARBA00022833"/>
    </source>
</evidence>
<evidence type="ECO:0000256" key="4">
    <source>
        <dbReference type="ARBA" id="ARBA00022705"/>
    </source>
</evidence>
<keyword evidence="5" id="KW-0479">Metal-binding</keyword>
<evidence type="ECO:0000256" key="10">
    <source>
        <dbReference type="ARBA" id="ARBA00049244"/>
    </source>
</evidence>
<name>A0A449BB38_9BACT</name>
<dbReference type="InterPro" id="IPR027417">
    <property type="entry name" value="P-loop_NTPase"/>
</dbReference>
<evidence type="ECO:0000259" key="13">
    <source>
        <dbReference type="SMART" id="SM00382"/>
    </source>
</evidence>
<keyword evidence="9 11" id="KW-0239">DNA-directed DNA polymerase</keyword>
<dbReference type="GO" id="GO:0009360">
    <property type="term" value="C:DNA polymerase III complex"/>
    <property type="evidence" value="ECO:0007669"/>
    <property type="project" value="InterPro"/>
</dbReference>
<dbReference type="RefSeq" id="WP_129623236.1">
    <property type="nucleotide sequence ID" value="NZ_LR215043.1"/>
</dbReference>
<dbReference type="CDD" id="cd00009">
    <property type="entry name" value="AAA"/>
    <property type="match status" value="1"/>
</dbReference>
<evidence type="ECO:0000313" key="14">
    <source>
        <dbReference type="EMBL" id="VEU78414.1"/>
    </source>
</evidence>
<evidence type="ECO:0000313" key="15">
    <source>
        <dbReference type="Proteomes" id="UP000290876"/>
    </source>
</evidence>
<keyword evidence="7" id="KW-0862">Zinc</keyword>
<organism evidence="14 15">
    <name type="scientific">Mycoplasmopsis columbinasalis</name>
    <dbReference type="NCBI Taxonomy" id="114880"/>
    <lineage>
        <taxon>Bacteria</taxon>
        <taxon>Bacillati</taxon>
        <taxon>Mycoplasmatota</taxon>
        <taxon>Mycoplasmoidales</taxon>
        <taxon>Metamycoplasmataceae</taxon>
        <taxon>Mycoplasmopsis</taxon>
    </lineage>
</organism>
<dbReference type="SUPFAM" id="SSF52540">
    <property type="entry name" value="P-loop containing nucleoside triphosphate hydrolases"/>
    <property type="match status" value="1"/>
</dbReference>
<dbReference type="InterPro" id="IPR050238">
    <property type="entry name" value="DNA_Rep/Repair_Clamp_Loader"/>
</dbReference>